<organism evidence="2 3">
    <name type="scientific">Methanospirillum purgamenti</name>
    <dbReference type="NCBI Taxonomy" id="2834276"/>
    <lineage>
        <taxon>Archaea</taxon>
        <taxon>Methanobacteriati</taxon>
        <taxon>Methanobacteriota</taxon>
        <taxon>Stenosarchaea group</taxon>
        <taxon>Methanomicrobia</taxon>
        <taxon>Methanomicrobiales</taxon>
        <taxon>Methanospirillaceae</taxon>
        <taxon>Methanospirillum</taxon>
    </lineage>
</organism>
<dbReference type="NCBIfam" id="NF033559">
    <property type="entry name" value="transpos_IS1634"/>
    <property type="match status" value="1"/>
</dbReference>
<dbReference type="KEGG" id="mrtj:KHC33_08345"/>
<proteinExistence type="predicted"/>
<keyword evidence="3" id="KW-1185">Reference proteome</keyword>
<evidence type="ECO:0000313" key="3">
    <source>
        <dbReference type="Proteomes" id="UP000680656"/>
    </source>
</evidence>
<accession>A0A8E7B4P4</accession>
<dbReference type="GO" id="GO:0006313">
    <property type="term" value="P:DNA transposition"/>
    <property type="evidence" value="ECO:0007669"/>
    <property type="project" value="InterPro"/>
</dbReference>
<dbReference type="PANTHER" id="PTHR34614">
    <property type="match status" value="1"/>
</dbReference>
<dbReference type="GO" id="GO:0003677">
    <property type="term" value="F:DNA binding"/>
    <property type="evidence" value="ECO:0007669"/>
    <property type="project" value="InterPro"/>
</dbReference>
<dbReference type="RefSeq" id="WP_214421236.1">
    <property type="nucleotide sequence ID" value="NZ_CP075546.1"/>
</dbReference>
<dbReference type="InterPro" id="IPR002559">
    <property type="entry name" value="Transposase_11"/>
</dbReference>
<sequence>MITPTHQIEHIGGIPYIFEILKELQIIRILNEVYSPHRNWVGLPIGETIAFWICYCLTENDHRMCPLEKWVTTKKNLLEKLIGSPFSPKCFTDDHLARILSLLHDNELWNQFESELNRSTLRIYGLTNENIVRLDMTTVNSNGIVNENGIIQFGNSKDDSSLPQIKIVLSVLDTLGLPLTVSVVPGNCADDPLYIPAMEQVKKSTGQSGLLFVGDCKMGAIATRLHSVLNDDHYLCPLSEVSHSTQEIHSAIKAHQESNLSFTQVSRTYYDGSDAIIAEGFEKTMSYSMEHEGKNITWEERLIYAKSFAHAKKFRLLFDEQVKTAFIEIKSMNKRGKGRAIYRTIEEAKEKVTAILGDKRLTDVFDVEYIEHISETPKRKYGDKPARMERSTRIGVKPTINLPALLKAQELLGWRVYVTNKPENELSMQDVVLTYRDQYIIEHQFHRLKGKALSIAPMFIQRDDRIDGLVKFLTIVMRPLVIIEKKVRDSLKRRGQGLSGLFEYNPTKTVNNPRTERIIEFFKGIYLLVSFYGEQVFYTVTGINQKHREILSLMNVDMNAYTQLGSIQESVFKISER</sequence>
<protein>
    <submittedName>
        <fullName evidence="2">IS1634 family transposase</fullName>
    </submittedName>
</protein>
<dbReference type="GeneID" id="65097187"/>
<name>A0A8E7B4P4_9EURY</name>
<feature type="domain" description="Transposase IS4-like" evidence="1">
    <location>
        <begin position="165"/>
        <end position="455"/>
    </location>
</feature>
<evidence type="ECO:0000313" key="2">
    <source>
        <dbReference type="EMBL" id="QVV90468.1"/>
    </source>
</evidence>
<dbReference type="InterPro" id="IPR047654">
    <property type="entry name" value="IS1634_transpos"/>
</dbReference>
<dbReference type="AlphaFoldDB" id="A0A8E7B4P4"/>
<dbReference type="EMBL" id="CP075546">
    <property type="protein sequence ID" value="QVV90468.1"/>
    <property type="molecule type" value="Genomic_DNA"/>
</dbReference>
<reference evidence="2 3" key="1">
    <citation type="submission" date="2021-05" db="EMBL/GenBank/DDBJ databases">
        <title>A novel Methanospirillum isolate from a pyrite-forming mixed culture.</title>
        <authorList>
            <person name="Bunk B."/>
            <person name="Sproer C."/>
            <person name="Spring S."/>
            <person name="Pester M."/>
        </authorList>
    </citation>
    <scope>NUCLEOTIDE SEQUENCE [LARGE SCALE GENOMIC DNA]</scope>
    <source>
        <strain evidence="2 3">J.3.6.1-F.2.7.3</strain>
    </source>
</reference>
<dbReference type="PANTHER" id="PTHR34614:SF2">
    <property type="entry name" value="TRANSPOSASE IS4-LIKE DOMAIN-CONTAINING PROTEIN"/>
    <property type="match status" value="1"/>
</dbReference>
<dbReference type="GO" id="GO:0004803">
    <property type="term" value="F:transposase activity"/>
    <property type="evidence" value="ECO:0007669"/>
    <property type="project" value="InterPro"/>
</dbReference>
<dbReference type="Proteomes" id="UP000680656">
    <property type="component" value="Chromosome"/>
</dbReference>
<evidence type="ECO:0000259" key="1">
    <source>
        <dbReference type="Pfam" id="PF01609"/>
    </source>
</evidence>
<dbReference type="Pfam" id="PF01609">
    <property type="entry name" value="DDE_Tnp_1"/>
    <property type="match status" value="1"/>
</dbReference>
<gene>
    <name evidence="2" type="ORF">KHC33_08345</name>
</gene>